<accession>A0A5N5TBA5</accession>
<evidence type="ECO:0000259" key="8">
    <source>
        <dbReference type="SMART" id="SM00645"/>
    </source>
</evidence>
<evidence type="ECO:0000313" key="10">
    <source>
        <dbReference type="EMBL" id="KAB7503953.1"/>
    </source>
</evidence>
<keyword evidence="6" id="KW-1015">Disulfide bond</keyword>
<keyword evidence="7" id="KW-0732">Signal</keyword>
<dbReference type="InterPro" id="IPR000668">
    <property type="entry name" value="Peptidase_C1A_C"/>
</dbReference>
<dbReference type="InterPro" id="IPR013201">
    <property type="entry name" value="Prot_inhib_I29"/>
</dbReference>
<dbReference type="GO" id="GO:0006508">
    <property type="term" value="P:proteolysis"/>
    <property type="evidence" value="ECO:0007669"/>
    <property type="project" value="UniProtKB-KW"/>
</dbReference>
<sequence>MKGICILLAVLACAAALSTIDKDWEAYKTKFEKQYSPEEDARRHVIFKATKKIVEEHNKKFEEGKVTYTMAINKFADFTEEEMKVRRGARVPAERLQKKTNLHKSKVGVSAPDSIDWRQYGYVTGVKDQGQCGSCWAFSSTGALEGLNFKYTGNLISLSEQNLVDCVTSNAGCNGGWMDASFSYVTSNGGIDTEASYPYQAADGSCRYNPNTIGATCNGYTDIGYGDENGLKEACGNNGPIAVAIDASRTGFSYYGGGIYYDNTCDPNYLDHAVLVVGYGNEGGSDYWLVKNSWGTGWGQAGYIQMARNAGNNCGIASAASYPRPA</sequence>
<feature type="domain" description="Peptidase C1A papain C-terminal" evidence="8">
    <location>
        <begin position="111"/>
        <end position="324"/>
    </location>
</feature>
<dbReference type="SMART" id="SM00645">
    <property type="entry name" value="Pept_C1"/>
    <property type="match status" value="1"/>
</dbReference>
<dbReference type="PROSITE" id="PS00639">
    <property type="entry name" value="THIOL_PROTEASE_HIS"/>
    <property type="match status" value="1"/>
</dbReference>
<dbReference type="FunFam" id="3.90.70.10:FF:000006">
    <property type="entry name" value="Cathepsin S"/>
    <property type="match status" value="1"/>
</dbReference>
<reference evidence="10 11" key="1">
    <citation type="journal article" date="2019" name="PLoS Biol.">
        <title>Sex chromosomes control vertical transmission of feminizing Wolbachia symbionts in an isopod.</title>
        <authorList>
            <person name="Becking T."/>
            <person name="Chebbi M.A."/>
            <person name="Giraud I."/>
            <person name="Moumen B."/>
            <person name="Laverre T."/>
            <person name="Caubet Y."/>
            <person name="Peccoud J."/>
            <person name="Gilbert C."/>
            <person name="Cordaux R."/>
        </authorList>
    </citation>
    <scope>NUCLEOTIDE SEQUENCE [LARGE SCALE GENOMIC DNA]</scope>
    <source>
        <strain evidence="10">ANa2</strain>
        <tissue evidence="10">Whole body excluding digestive tract and cuticle</tissue>
    </source>
</reference>
<keyword evidence="4" id="KW-0788">Thiol protease</keyword>
<protein>
    <submittedName>
        <fullName evidence="10">Cathepsin K</fullName>
    </submittedName>
</protein>
<evidence type="ECO:0000256" key="1">
    <source>
        <dbReference type="ARBA" id="ARBA00008455"/>
    </source>
</evidence>
<dbReference type="InterPro" id="IPR000169">
    <property type="entry name" value="Pept_cys_AS"/>
</dbReference>
<evidence type="ECO:0000256" key="6">
    <source>
        <dbReference type="ARBA" id="ARBA00023157"/>
    </source>
</evidence>
<keyword evidence="2" id="KW-0645">Protease</keyword>
<dbReference type="OrthoDB" id="6479863at2759"/>
<dbReference type="PANTHER" id="PTHR12411">
    <property type="entry name" value="CYSTEINE PROTEASE FAMILY C1-RELATED"/>
    <property type="match status" value="1"/>
</dbReference>
<evidence type="ECO:0000259" key="9">
    <source>
        <dbReference type="SMART" id="SM00848"/>
    </source>
</evidence>
<dbReference type="AlphaFoldDB" id="A0A5N5TBA5"/>
<evidence type="ECO:0000256" key="7">
    <source>
        <dbReference type="SAM" id="SignalP"/>
    </source>
</evidence>
<feature type="chain" id="PRO_5024304548" evidence="7">
    <location>
        <begin position="17"/>
        <end position="326"/>
    </location>
</feature>
<feature type="domain" description="Cathepsin propeptide inhibitor" evidence="9">
    <location>
        <begin position="24"/>
        <end position="83"/>
    </location>
</feature>
<name>A0A5N5TBA5_9CRUS</name>
<dbReference type="GO" id="GO:0008234">
    <property type="term" value="F:cysteine-type peptidase activity"/>
    <property type="evidence" value="ECO:0007669"/>
    <property type="project" value="UniProtKB-KW"/>
</dbReference>
<gene>
    <name evidence="10" type="primary">CTSK</name>
    <name evidence="10" type="ORF">Anas_06906</name>
</gene>
<keyword evidence="5" id="KW-0865">Zymogen</keyword>
<feature type="signal peptide" evidence="7">
    <location>
        <begin position="1"/>
        <end position="16"/>
    </location>
</feature>
<keyword evidence="3" id="KW-0378">Hydrolase</keyword>
<evidence type="ECO:0000313" key="11">
    <source>
        <dbReference type="Proteomes" id="UP000326759"/>
    </source>
</evidence>
<dbReference type="InterPro" id="IPR038765">
    <property type="entry name" value="Papain-like_cys_pep_sf"/>
</dbReference>
<dbReference type="InterPro" id="IPR013128">
    <property type="entry name" value="Peptidase_C1A"/>
</dbReference>
<dbReference type="PROSITE" id="PS00139">
    <property type="entry name" value="THIOL_PROTEASE_CYS"/>
    <property type="match status" value="1"/>
</dbReference>
<evidence type="ECO:0000256" key="2">
    <source>
        <dbReference type="ARBA" id="ARBA00022670"/>
    </source>
</evidence>
<dbReference type="InterPro" id="IPR025660">
    <property type="entry name" value="Pept_his_AS"/>
</dbReference>
<dbReference type="Pfam" id="PF08246">
    <property type="entry name" value="Inhibitor_I29"/>
    <property type="match status" value="1"/>
</dbReference>
<evidence type="ECO:0000256" key="5">
    <source>
        <dbReference type="ARBA" id="ARBA00023145"/>
    </source>
</evidence>
<evidence type="ECO:0000256" key="4">
    <source>
        <dbReference type="ARBA" id="ARBA00022807"/>
    </source>
</evidence>
<proteinExistence type="inferred from homology"/>
<dbReference type="SMART" id="SM00848">
    <property type="entry name" value="Inhibitor_I29"/>
    <property type="match status" value="1"/>
</dbReference>
<comment type="similarity">
    <text evidence="1">Belongs to the peptidase C1 family.</text>
</comment>
<keyword evidence="11" id="KW-1185">Reference proteome</keyword>
<dbReference type="SUPFAM" id="SSF54001">
    <property type="entry name" value="Cysteine proteinases"/>
    <property type="match status" value="1"/>
</dbReference>
<dbReference type="InterPro" id="IPR039417">
    <property type="entry name" value="Peptidase_C1A_papain-like"/>
</dbReference>
<organism evidence="10 11">
    <name type="scientific">Armadillidium nasatum</name>
    <dbReference type="NCBI Taxonomy" id="96803"/>
    <lineage>
        <taxon>Eukaryota</taxon>
        <taxon>Metazoa</taxon>
        <taxon>Ecdysozoa</taxon>
        <taxon>Arthropoda</taxon>
        <taxon>Crustacea</taxon>
        <taxon>Multicrustacea</taxon>
        <taxon>Malacostraca</taxon>
        <taxon>Eumalacostraca</taxon>
        <taxon>Peracarida</taxon>
        <taxon>Isopoda</taxon>
        <taxon>Oniscidea</taxon>
        <taxon>Crinocheta</taxon>
        <taxon>Armadillidiidae</taxon>
        <taxon>Armadillidium</taxon>
    </lineage>
</organism>
<dbReference type="Proteomes" id="UP000326759">
    <property type="component" value="Unassembled WGS sequence"/>
</dbReference>
<comment type="caution">
    <text evidence="10">The sequence shown here is derived from an EMBL/GenBank/DDBJ whole genome shotgun (WGS) entry which is preliminary data.</text>
</comment>
<dbReference type="PROSITE" id="PS00640">
    <property type="entry name" value="THIOL_PROTEASE_ASN"/>
    <property type="match status" value="1"/>
</dbReference>
<dbReference type="Gene3D" id="3.90.70.10">
    <property type="entry name" value="Cysteine proteinases"/>
    <property type="match status" value="1"/>
</dbReference>
<dbReference type="Pfam" id="PF00112">
    <property type="entry name" value="Peptidase_C1"/>
    <property type="match status" value="1"/>
</dbReference>
<dbReference type="CDD" id="cd02248">
    <property type="entry name" value="Peptidase_C1A"/>
    <property type="match status" value="1"/>
</dbReference>
<evidence type="ECO:0000256" key="3">
    <source>
        <dbReference type="ARBA" id="ARBA00022801"/>
    </source>
</evidence>
<dbReference type="InterPro" id="IPR025661">
    <property type="entry name" value="Pept_asp_AS"/>
</dbReference>
<dbReference type="EMBL" id="SEYY01004108">
    <property type="protein sequence ID" value="KAB7503953.1"/>
    <property type="molecule type" value="Genomic_DNA"/>
</dbReference>
<dbReference type="PRINTS" id="PR00705">
    <property type="entry name" value="PAPAIN"/>
</dbReference>